<dbReference type="RefSeq" id="WP_146188144.1">
    <property type="nucleotide sequence ID" value="NZ_QEFB01000013.1"/>
</dbReference>
<feature type="region of interest" description="Disordered" evidence="1">
    <location>
        <begin position="1"/>
        <end position="54"/>
    </location>
</feature>
<protein>
    <recommendedName>
        <fullName evidence="5">DUF4190 domain-containing protein</fullName>
    </recommendedName>
</protein>
<proteinExistence type="predicted"/>
<evidence type="ECO:0000313" key="4">
    <source>
        <dbReference type="Proteomes" id="UP000244962"/>
    </source>
</evidence>
<evidence type="ECO:0008006" key="5">
    <source>
        <dbReference type="Google" id="ProtNLM"/>
    </source>
</evidence>
<keyword evidence="2" id="KW-0812">Transmembrane</keyword>
<keyword evidence="2" id="KW-0472">Membrane</keyword>
<sequence length="306" mass="31705">MTNLPPSPYHPADSAPQNAPQNPPAYGAAPDAGQGQSPYGYPGPATGAPGAPTPNRGKPGLAALVLGIASVVTAFIPIVNFLSFLLGIVGIICGIVGLRRAQPERRQAVWGTVLSAVSIALAALMIVVYTFGFISYVGSELDKSYNNDSSSSEVATPPPAESLALGTPIELIDLAGQPAYEATLSASVLNANDQVLAVASNTEPPAGMKWAMVTVDVTALSSVHVSPAMDVAVGYVTSNGYEFSPLDLYALAPEPRIELLTDLAEGESGTGNVVIAIPDDNSLGGYWTLSYTYDDDVTDPFYFAVE</sequence>
<keyword evidence="2" id="KW-1133">Transmembrane helix</keyword>
<name>A0A2U1TCD4_9MICO</name>
<evidence type="ECO:0000256" key="1">
    <source>
        <dbReference type="SAM" id="MobiDB-lite"/>
    </source>
</evidence>
<comment type="caution">
    <text evidence="3">The sequence shown here is derived from an EMBL/GenBank/DDBJ whole genome shotgun (WGS) entry which is preliminary data.</text>
</comment>
<organism evidence="3 4">
    <name type="scientific">Mycetocola zhujimingii</name>
    <dbReference type="NCBI Taxonomy" id="2079792"/>
    <lineage>
        <taxon>Bacteria</taxon>
        <taxon>Bacillati</taxon>
        <taxon>Actinomycetota</taxon>
        <taxon>Actinomycetes</taxon>
        <taxon>Micrococcales</taxon>
        <taxon>Microbacteriaceae</taxon>
        <taxon>Mycetocola</taxon>
    </lineage>
</organism>
<evidence type="ECO:0000313" key="3">
    <source>
        <dbReference type="EMBL" id="PWC06443.1"/>
    </source>
</evidence>
<dbReference type="Proteomes" id="UP000244962">
    <property type="component" value="Unassembled WGS sequence"/>
</dbReference>
<dbReference type="AlphaFoldDB" id="A0A2U1TCD4"/>
<feature type="transmembrane region" description="Helical" evidence="2">
    <location>
        <begin position="63"/>
        <end position="96"/>
    </location>
</feature>
<feature type="compositionally biased region" description="Low complexity" evidence="1">
    <location>
        <begin position="11"/>
        <end position="54"/>
    </location>
</feature>
<reference evidence="4" key="1">
    <citation type="submission" date="2018-04" db="EMBL/GenBank/DDBJ databases">
        <authorList>
            <person name="Liu S."/>
            <person name="Wang Z."/>
            <person name="Li J."/>
        </authorList>
    </citation>
    <scope>NUCLEOTIDE SEQUENCE [LARGE SCALE GENOMIC DNA]</scope>
    <source>
        <strain evidence="4">622</strain>
    </source>
</reference>
<gene>
    <name evidence="3" type="ORF">DF223_12695</name>
</gene>
<evidence type="ECO:0000256" key="2">
    <source>
        <dbReference type="SAM" id="Phobius"/>
    </source>
</evidence>
<dbReference type="EMBL" id="QEFB01000013">
    <property type="protein sequence ID" value="PWC06443.1"/>
    <property type="molecule type" value="Genomic_DNA"/>
</dbReference>
<keyword evidence="4" id="KW-1185">Reference proteome</keyword>
<feature type="transmembrane region" description="Helical" evidence="2">
    <location>
        <begin position="108"/>
        <end position="137"/>
    </location>
</feature>
<accession>A0A2U1TCD4</accession>